<sequence>MERELRETSDCRLKTTEGFKLILLTKKPITPIILSLEAIMHHGCLLNATKTSSSNNPISSTTAIANFNLKGLNPISFTSSIISLN</sequence>
<dbReference type="EMBL" id="CM031810">
    <property type="protein sequence ID" value="KAG6664317.1"/>
    <property type="molecule type" value="Genomic_DNA"/>
</dbReference>
<name>A0A8T1RBM1_CARIL</name>
<dbReference type="EMBL" id="CM031826">
    <property type="protein sequence ID" value="KAG6726509.1"/>
    <property type="molecule type" value="Genomic_DNA"/>
</dbReference>
<proteinExistence type="predicted"/>
<comment type="caution">
    <text evidence="1">The sequence shown here is derived from an EMBL/GenBank/DDBJ whole genome shotgun (WGS) entry which is preliminary data.</text>
</comment>
<dbReference type="AlphaFoldDB" id="A0A8T1RBM1"/>
<evidence type="ECO:0000313" key="1">
    <source>
        <dbReference type="EMBL" id="KAG6664317.1"/>
    </source>
</evidence>
<reference evidence="2" key="2">
    <citation type="submission" date="2021-01" db="EMBL/GenBank/DDBJ databases">
        <authorList>
            <person name="Lovell J.T."/>
            <person name="Bentley N."/>
            <person name="Bhattarai G."/>
            <person name="Jenkins J.W."/>
            <person name="Sreedasyam A."/>
            <person name="Alarcon Y."/>
            <person name="Bock C."/>
            <person name="Boston L."/>
            <person name="Carlson J."/>
            <person name="Cervantes K."/>
            <person name="Clermont K."/>
            <person name="Krom N."/>
            <person name="Kubenka K."/>
            <person name="Mamidi S."/>
            <person name="Mattison C."/>
            <person name="Monteros M."/>
            <person name="Pisani C."/>
            <person name="Plott C."/>
            <person name="Rajasekar S."/>
            <person name="Rhein H.S."/>
            <person name="Rohla C."/>
            <person name="Song M."/>
            <person name="Hilaire R.S."/>
            <person name="Shu S."/>
            <person name="Wells L."/>
            <person name="Wang X."/>
            <person name="Webber J."/>
            <person name="Heerema R.J."/>
            <person name="Klein P."/>
            <person name="Conner P."/>
            <person name="Grauke L."/>
            <person name="Grimwood J."/>
            <person name="Schmutz J."/>
            <person name="Randall J.J."/>
        </authorList>
    </citation>
    <scope>NUCLEOTIDE SEQUENCE</scope>
    <source>
        <tissue evidence="2">Leaf</tissue>
    </source>
</reference>
<evidence type="ECO:0000313" key="3">
    <source>
        <dbReference type="Proteomes" id="UP000811609"/>
    </source>
</evidence>
<organism evidence="1 3">
    <name type="scientific">Carya illinoinensis</name>
    <name type="common">Pecan</name>
    <dbReference type="NCBI Taxonomy" id="32201"/>
    <lineage>
        <taxon>Eukaryota</taxon>
        <taxon>Viridiplantae</taxon>
        <taxon>Streptophyta</taxon>
        <taxon>Embryophyta</taxon>
        <taxon>Tracheophyta</taxon>
        <taxon>Spermatophyta</taxon>
        <taxon>Magnoliopsida</taxon>
        <taxon>eudicotyledons</taxon>
        <taxon>Gunneridae</taxon>
        <taxon>Pentapetalae</taxon>
        <taxon>rosids</taxon>
        <taxon>fabids</taxon>
        <taxon>Fagales</taxon>
        <taxon>Juglandaceae</taxon>
        <taxon>Carya</taxon>
    </lineage>
</organism>
<dbReference type="Proteomes" id="UP000811246">
    <property type="component" value="Chromosome 2"/>
</dbReference>
<reference evidence="1" key="1">
    <citation type="submission" date="2020-12" db="EMBL/GenBank/DDBJ databases">
        <title>WGS assembly of Carya illinoinensis cv. Pawnee.</title>
        <authorList>
            <person name="Platts A."/>
            <person name="Shu S."/>
            <person name="Wright S."/>
            <person name="Barry K."/>
            <person name="Edger P."/>
            <person name="Pires J.C."/>
            <person name="Schmutz J."/>
        </authorList>
    </citation>
    <scope>NUCLEOTIDE SEQUENCE</scope>
    <source>
        <tissue evidence="1">Leaf</tissue>
    </source>
</reference>
<protein>
    <submittedName>
        <fullName evidence="1">Uncharacterized protein</fullName>
    </submittedName>
</protein>
<accession>A0A8T1RBM1</accession>
<dbReference type="Proteomes" id="UP000811609">
    <property type="component" value="Chromosome 2"/>
</dbReference>
<gene>
    <name evidence="1" type="ORF">CIPAW_02G084600</name>
    <name evidence="2" type="ORF">I3842_02G083600</name>
</gene>
<evidence type="ECO:0000313" key="2">
    <source>
        <dbReference type="EMBL" id="KAG6726509.1"/>
    </source>
</evidence>
<keyword evidence="3" id="KW-1185">Reference proteome</keyword>